<dbReference type="PANTHER" id="PTHR34383:SF3">
    <property type="entry name" value="POLYPHOSPHATE:AMP PHOSPHOTRANSFERASE"/>
    <property type="match status" value="1"/>
</dbReference>
<evidence type="ECO:0000313" key="4">
    <source>
        <dbReference type="Proteomes" id="UP000198833"/>
    </source>
</evidence>
<proteinExistence type="predicted"/>
<dbReference type="Pfam" id="PF03976">
    <property type="entry name" value="PPK2"/>
    <property type="match status" value="2"/>
</dbReference>
<keyword evidence="3" id="KW-0808">Transferase</keyword>
<protein>
    <submittedName>
        <fullName evidence="3">Polyphosphate:AMP phosphotransferase</fullName>
    </submittedName>
</protein>
<dbReference type="EMBL" id="FOEN01000005">
    <property type="protein sequence ID" value="SEQ08361.1"/>
    <property type="molecule type" value="Genomic_DNA"/>
</dbReference>
<accession>A0A1H9D4Q4</accession>
<dbReference type="OrthoDB" id="9775224at2"/>
<dbReference type="AlphaFoldDB" id="A0A1H9D4Q4"/>
<evidence type="ECO:0000313" key="3">
    <source>
        <dbReference type="EMBL" id="SEQ08361.1"/>
    </source>
</evidence>
<dbReference type="InterPro" id="IPR022488">
    <property type="entry name" value="PPK2-related"/>
</dbReference>
<evidence type="ECO:0000256" key="1">
    <source>
        <dbReference type="SAM" id="MobiDB-lite"/>
    </source>
</evidence>
<organism evidence="3 4">
    <name type="scientific">Ignavigranum ruoffiae</name>
    <dbReference type="NCBI Taxonomy" id="89093"/>
    <lineage>
        <taxon>Bacteria</taxon>
        <taxon>Bacillati</taxon>
        <taxon>Bacillota</taxon>
        <taxon>Bacilli</taxon>
        <taxon>Lactobacillales</taxon>
        <taxon>Aerococcaceae</taxon>
        <taxon>Ignavigranum</taxon>
    </lineage>
</organism>
<reference evidence="3 4" key="1">
    <citation type="submission" date="2016-10" db="EMBL/GenBank/DDBJ databases">
        <authorList>
            <person name="de Groot N.N."/>
        </authorList>
    </citation>
    <scope>NUCLEOTIDE SEQUENCE [LARGE SCALE GENOMIC DNA]</scope>
    <source>
        <strain evidence="3 4">DSM 15695</strain>
    </source>
</reference>
<feature type="domain" description="Polyphosphate kinase-2-related" evidence="2">
    <location>
        <begin position="263"/>
        <end position="488"/>
    </location>
</feature>
<evidence type="ECO:0000259" key="2">
    <source>
        <dbReference type="Pfam" id="PF03976"/>
    </source>
</evidence>
<feature type="region of interest" description="Disordered" evidence="1">
    <location>
        <begin position="238"/>
        <end position="266"/>
    </location>
</feature>
<dbReference type="Proteomes" id="UP000198833">
    <property type="component" value="Unassembled WGS sequence"/>
</dbReference>
<dbReference type="SUPFAM" id="SSF52540">
    <property type="entry name" value="P-loop containing nucleoside triphosphate hydrolases"/>
    <property type="match status" value="2"/>
</dbReference>
<name>A0A1H9D4Q4_9LACT</name>
<feature type="compositionally biased region" description="Polar residues" evidence="1">
    <location>
        <begin position="241"/>
        <end position="251"/>
    </location>
</feature>
<gene>
    <name evidence="3" type="ORF">SAMN04488558_10524</name>
</gene>
<dbReference type="RefSeq" id="WP_092571458.1">
    <property type="nucleotide sequence ID" value="NZ_FOEN01000005.1"/>
</dbReference>
<dbReference type="PANTHER" id="PTHR34383">
    <property type="entry name" value="POLYPHOSPHATE:AMP PHOSPHOTRANSFERASE-RELATED"/>
    <property type="match status" value="1"/>
</dbReference>
<dbReference type="GO" id="GO:0016740">
    <property type="term" value="F:transferase activity"/>
    <property type="evidence" value="ECO:0007669"/>
    <property type="project" value="UniProtKB-KW"/>
</dbReference>
<dbReference type="STRING" id="89093.SAMN04488558_10524"/>
<keyword evidence="4" id="KW-1185">Reference proteome</keyword>
<feature type="domain" description="Polyphosphate kinase-2-related" evidence="2">
    <location>
        <begin position="14"/>
        <end position="230"/>
    </location>
</feature>
<dbReference type="Gene3D" id="3.40.50.300">
    <property type="entry name" value="P-loop containing nucleotide triphosphate hydrolases"/>
    <property type="match status" value="2"/>
</dbReference>
<dbReference type="InterPro" id="IPR027417">
    <property type="entry name" value="P-loop_NTPase"/>
</dbReference>
<sequence length="489" mass="58227">MLKDYDFTQLPDTYDEQSIKELGQTFDQLQRELQAAEIPVLILLDGWESSGKGYVLKALTREMDPRYVRVEVYEKETKQEKKHPSAWRYWQKIPSKQEIAIYDRSFYYQVFNHEEPGPESLQQKTQELLAFEQALIDNGTIVLKFFLNISHHTQLERIKTLEASSQADFLLSKEDYKQAKHHDKFLKWFDQVLQATDLDHSPWRIINAEDKKLAAKEILGQTITTIRQEMKRVLEDREVSQAPNRNYQSHSLEVPQEDLERKLSEEEYQRHKEDLQKQAAELVYQCYCHDIPIVLVFEGVDAAGKGGAIKRLTREIDPRSYKIYGIKAPTEEELAHHYLWRFKTKFPQDGLMSIFDRSWYGRVLVERIEGFASEKEWDRAYQEINQMEQILVDHGTIVLKYFLYIDKEEEGRRFKARQDEAAKNYKITEEDWRNREKWDAYMVAMEEMLTRTNQDQAPWHFIASNDKYFARIQVLTQFVDTLEQHLKEK</sequence>